<accession>W6UDU8</accession>
<dbReference type="GO" id="GO:0007019">
    <property type="term" value="P:microtubule depolymerization"/>
    <property type="evidence" value="ECO:0007669"/>
    <property type="project" value="TreeGrafter"/>
</dbReference>
<dbReference type="InterPro" id="IPR001752">
    <property type="entry name" value="Kinesin_motor_dom"/>
</dbReference>
<keyword evidence="12" id="KW-1185">Reference proteome</keyword>
<dbReference type="InterPro" id="IPR027640">
    <property type="entry name" value="Kinesin-like_fam"/>
</dbReference>
<dbReference type="InterPro" id="IPR027417">
    <property type="entry name" value="P-loop_NTPase"/>
</dbReference>
<evidence type="ECO:0000313" key="12">
    <source>
        <dbReference type="Proteomes" id="UP000019149"/>
    </source>
</evidence>
<dbReference type="Pfam" id="PF00225">
    <property type="entry name" value="Kinesin"/>
    <property type="match status" value="2"/>
</dbReference>
<gene>
    <name evidence="11" type="ORF">EGR_05572</name>
</gene>
<keyword evidence="5 8" id="KW-0067">ATP-binding</keyword>
<dbReference type="InterPro" id="IPR036961">
    <property type="entry name" value="Kinesin_motor_dom_sf"/>
</dbReference>
<name>W6UDU8_ECHGR</name>
<keyword evidence="6 8" id="KW-0505">Motor protein</keyword>
<dbReference type="PANTHER" id="PTHR47971">
    <property type="entry name" value="KINESIN-RELATED PROTEIN 6"/>
    <property type="match status" value="1"/>
</dbReference>
<evidence type="ECO:0000313" key="11">
    <source>
        <dbReference type="EMBL" id="EUB59545.1"/>
    </source>
</evidence>
<protein>
    <recommendedName>
        <fullName evidence="9">Kinesin-like protein</fullName>
    </recommendedName>
</protein>
<dbReference type="GO" id="GO:0008017">
    <property type="term" value="F:microtubule binding"/>
    <property type="evidence" value="ECO:0007669"/>
    <property type="project" value="InterPro"/>
</dbReference>
<evidence type="ECO:0000256" key="6">
    <source>
        <dbReference type="ARBA" id="ARBA00023175"/>
    </source>
</evidence>
<comment type="caution">
    <text evidence="11">The sequence shown here is derived from an EMBL/GenBank/DDBJ whole genome shotgun (WGS) entry which is preliminary data.</text>
</comment>
<dbReference type="SUPFAM" id="SSF52540">
    <property type="entry name" value="P-loop containing nucleoside triphosphate hydrolases"/>
    <property type="match status" value="1"/>
</dbReference>
<keyword evidence="4 8" id="KW-0547">Nucleotide-binding</keyword>
<dbReference type="OMA" id="ECIRAMC"/>
<dbReference type="InterPro" id="IPR019821">
    <property type="entry name" value="Kinesin_motor_CS"/>
</dbReference>
<evidence type="ECO:0000256" key="7">
    <source>
        <dbReference type="ARBA" id="ARBA00023212"/>
    </source>
</evidence>
<dbReference type="PANTHER" id="PTHR47971:SF8">
    <property type="entry name" value="KINESIN-LIKE PROTEIN"/>
    <property type="match status" value="1"/>
</dbReference>
<evidence type="ECO:0000256" key="8">
    <source>
        <dbReference type="PROSITE-ProRule" id="PRU00283"/>
    </source>
</evidence>
<evidence type="ECO:0000256" key="2">
    <source>
        <dbReference type="ARBA" id="ARBA00022490"/>
    </source>
</evidence>
<dbReference type="PROSITE" id="PS00411">
    <property type="entry name" value="KINESIN_MOTOR_1"/>
    <property type="match status" value="1"/>
</dbReference>
<dbReference type="GO" id="GO:0003777">
    <property type="term" value="F:microtubule motor activity"/>
    <property type="evidence" value="ECO:0007669"/>
    <property type="project" value="InterPro"/>
</dbReference>
<evidence type="ECO:0000256" key="1">
    <source>
        <dbReference type="ARBA" id="ARBA00004245"/>
    </source>
</evidence>
<evidence type="ECO:0000256" key="5">
    <source>
        <dbReference type="ARBA" id="ARBA00022840"/>
    </source>
</evidence>
<sequence>MVCLGARGCLTAALSASRTGIPAQLASRVFVVCDAGFIPCIVSFVLLCRRWLGWAGSMCMVACLASLEKRFLPPTISFCAYGEGFGLPEGWGASAGMLDFVERGGVVGVAFAVVGTSRCGAFVPDGKLYLNYKNGDTEEEENSHSESSKESFNITLCPQDSPACNFAFLRGRGCSVPKIQVCVRKRPLSIKEISQSDPDVIEISQPGHVTVNEPHYLVDLSEFVESHTFRLDHTFDETVSTTKMLDHVQIYQKTAAPLVRSIFQGSMATCFAYGQTGSGKTFTMSGPVEADNTYRLLEKGLYGMVYDLLNRRSVVRVLEDASGAVRLLGLSEIGVDTSEETLTLLKRSCRLRTSGQTALNLTSSRSHAIFQISLRSGASLIGRFSLVDLAGNERGSDLPIAGAGTSSSIAKRRRIESGEINKSLLALKECIRAMCRLPRGGGAGATRLPFRNSKLTQVLRESFVGRRARTCMIATVAPGLSCAEHSLNTLRYAQLVKRMPPFECWPKVAAHTAQVARSPTLLSLPTHPSVDANTNGVGGGAGGGVRRSCSQGSFESACSCCSCSVEDSCEANLTAAGDAVNTSSVCVPRTFSDLVSRHQQLLKKLPTWVSTHQQLLERCREDPKAYTEKVFQLTSKQIKHLADLRYMAQNLNEVPARGSSSLSH</sequence>
<comment type="similarity">
    <text evidence="8 9">Belongs to the TRAFAC class myosin-kinesin ATPase superfamily. Kinesin family.</text>
</comment>
<dbReference type="PRINTS" id="PR00380">
    <property type="entry name" value="KINESINHEAVY"/>
</dbReference>
<dbReference type="STRING" id="6210.W6UDU8"/>
<evidence type="ECO:0000256" key="3">
    <source>
        <dbReference type="ARBA" id="ARBA00022701"/>
    </source>
</evidence>
<dbReference type="SMART" id="SM00129">
    <property type="entry name" value="KISc"/>
    <property type="match status" value="1"/>
</dbReference>
<dbReference type="KEGG" id="egl:EGR_05572"/>
<reference evidence="11 12" key="1">
    <citation type="journal article" date="2013" name="Nat. Genet.">
        <title>The genome of the hydatid tapeworm Echinococcus granulosus.</title>
        <authorList>
            <person name="Zheng H."/>
            <person name="Zhang W."/>
            <person name="Zhang L."/>
            <person name="Zhang Z."/>
            <person name="Li J."/>
            <person name="Lu G."/>
            <person name="Zhu Y."/>
            <person name="Wang Y."/>
            <person name="Huang Y."/>
            <person name="Liu J."/>
            <person name="Kang H."/>
            <person name="Chen J."/>
            <person name="Wang L."/>
            <person name="Chen A."/>
            <person name="Yu S."/>
            <person name="Gao Z."/>
            <person name="Jin L."/>
            <person name="Gu W."/>
            <person name="Wang Z."/>
            <person name="Zhao L."/>
            <person name="Shi B."/>
            <person name="Wen H."/>
            <person name="Lin R."/>
            <person name="Jones M.K."/>
            <person name="Brejova B."/>
            <person name="Vinar T."/>
            <person name="Zhao G."/>
            <person name="McManus D.P."/>
            <person name="Chen Z."/>
            <person name="Zhou Y."/>
            <person name="Wang S."/>
        </authorList>
    </citation>
    <scope>NUCLEOTIDE SEQUENCE [LARGE SCALE GENOMIC DNA]</scope>
</reference>
<organism evidence="11 12">
    <name type="scientific">Echinococcus granulosus</name>
    <name type="common">Hydatid tapeworm</name>
    <dbReference type="NCBI Taxonomy" id="6210"/>
    <lineage>
        <taxon>Eukaryota</taxon>
        <taxon>Metazoa</taxon>
        <taxon>Spiralia</taxon>
        <taxon>Lophotrochozoa</taxon>
        <taxon>Platyhelminthes</taxon>
        <taxon>Cestoda</taxon>
        <taxon>Eucestoda</taxon>
        <taxon>Cyclophyllidea</taxon>
        <taxon>Taeniidae</taxon>
        <taxon>Echinococcus</taxon>
        <taxon>Echinococcus granulosus group</taxon>
    </lineage>
</organism>
<dbReference type="OrthoDB" id="3176171at2759"/>
<proteinExistence type="inferred from homology"/>
<dbReference type="GO" id="GO:0005524">
    <property type="term" value="F:ATP binding"/>
    <property type="evidence" value="ECO:0007669"/>
    <property type="project" value="UniProtKB-UniRule"/>
</dbReference>
<dbReference type="AlphaFoldDB" id="W6UDU8"/>
<dbReference type="GO" id="GO:0005874">
    <property type="term" value="C:microtubule"/>
    <property type="evidence" value="ECO:0007669"/>
    <property type="project" value="UniProtKB-KW"/>
</dbReference>
<dbReference type="PROSITE" id="PS50067">
    <property type="entry name" value="KINESIN_MOTOR_2"/>
    <property type="match status" value="1"/>
</dbReference>
<keyword evidence="7" id="KW-0206">Cytoskeleton</keyword>
<dbReference type="Proteomes" id="UP000019149">
    <property type="component" value="Unassembled WGS sequence"/>
</dbReference>
<evidence type="ECO:0000256" key="9">
    <source>
        <dbReference type="RuleBase" id="RU000394"/>
    </source>
</evidence>
<dbReference type="CTD" id="36341287"/>
<evidence type="ECO:0000256" key="4">
    <source>
        <dbReference type="ARBA" id="ARBA00022741"/>
    </source>
</evidence>
<feature type="binding site" evidence="8">
    <location>
        <begin position="274"/>
        <end position="281"/>
    </location>
    <ligand>
        <name>ATP</name>
        <dbReference type="ChEBI" id="CHEBI:30616"/>
    </ligand>
</feature>
<dbReference type="GeneID" id="36341287"/>
<feature type="domain" description="Kinesin motor" evidence="10">
    <location>
        <begin position="178"/>
        <end position="499"/>
    </location>
</feature>
<dbReference type="EMBL" id="APAU02000042">
    <property type="protein sequence ID" value="EUB59545.1"/>
    <property type="molecule type" value="Genomic_DNA"/>
</dbReference>
<comment type="subcellular location">
    <subcellularLocation>
        <location evidence="1">Cytoplasm</location>
        <location evidence="1">Cytoskeleton</location>
    </subcellularLocation>
</comment>
<dbReference type="GO" id="GO:0007018">
    <property type="term" value="P:microtubule-based movement"/>
    <property type="evidence" value="ECO:0007669"/>
    <property type="project" value="InterPro"/>
</dbReference>
<dbReference type="RefSeq" id="XP_024350741.1">
    <property type="nucleotide sequence ID" value="XM_024494821.1"/>
</dbReference>
<keyword evidence="2" id="KW-0963">Cytoplasm</keyword>
<keyword evidence="3 9" id="KW-0493">Microtubule</keyword>
<dbReference type="Gene3D" id="3.40.850.10">
    <property type="entry name" value="Kinesin motor domain"/>
    <property type="match status" value="2"/>
</dbReference>
<evidence type="ECO:0000259" key="10">
    <source>
        <dbReference type="PROSITE" id="PS50067"/>
    </source>
</evidence>